<dbReference type="Proteomes" id="UP000818323">
    <property type="component" value="Unassembled WGS sequence"/>
</dbReference>
<dbReference type="PRINTS" id="PR01438">
    <property type="entry name" value="UNVRSLSTRESS"/>
</dbReference>
<accession>A0ABW9Z2V7</accession>
<dbReference type="InterPro" id="IPR006015">
    <property type="entry name" value="Universal_stress_UspA"/>
</dbReference>
<sequence>MIGNIKSVLIGLTKEFGPDETSSALGYGLSLAQQAGAHVTVQAASLKLALSSAGISKVVAGLVDEENRRLHALAEAAARSAQGDADASGVVCSTAALHLSYPELLAIFRAQARLHDLTVVDAEAEALTPDRGLIDALLMDSGRPLVIVPPGQEVFHAKRIIVAWDGSGRAARAAADALPFLRAAETVEVVAVVGEKDLPASVTGADIAPHLTRHGVNVQVQTLPAQEGDVAETLRSHATLTRADMIVMGGYVHSRLRELVFGGVTQSLLKQSPVPLFMAY</sequence>
<reference evidence="3 4" key="1">
    <citation type="submission" date="2020-01" db="EMBL/GenBank/DDBJ databases">
        <title>Microvirga sp. nov., an arsenate reduction bacterium isolated from Tibet hotspring sediments.</title>
        <authorList>
            <person name="Yuan C.-G."/>
        </authorList>
    </citation>
    <scope>NUCLEOTIDE SEQUENCE [LARGE SCALE GENOMIC DNA]</scope>
    <source>
        <strain evidence="3 4">SYSU G3D203</strain>
    </source>
</reference>
<proteinExistence type="inferred from homology"/>
<evidence type="ECO:0000313" key="4">
    <source>
        <dbReference type="Proteomes" id="UP000818323"/>
    </source>
</evidence>
<gene>
    <name evidence="3" type="ORF">GR303_21245</name>
</gene>
<dbReference type="CDD" id="cd00293">
    <property type="entry name" value="USP-like"/>
    <property type="match status" value="1"/>
</dbReference>
<comment type="caution">
    <text evidence="3">The sequence shown here is derived from an EMBL/GenBank/DDBJ whole genome shotgun (WGS) entry which is preliminary data.</text>
</comment>
<feature type="domain" description="UspA" evidence="2">
    <location>
        <begin position="158"/>
        <end position="277"/>
    </location>
</feature>
<comment type="similarity">
    <text evidence="1">Belongs to the universal stress protein A family.</text>
</comment>
<dbReference type="PANTHER" id="PTHR46268:SF15">
    <property type="entry name" value="UNIVERSAL STRESS PROTEIN HP_0031"/>
    <property type="match status" value="1"/>
</dbReference>
<dbReference type="Gene3D" id="3.40.50.12370">
    <property type="match status" value="1"/>
</dbReference>
<name>A0ABW9Z2V7_9HYPH</name>
<evidence type="ECO:0000313" key="3">
    <source>
        <dbReference type="EMBL" id="NBJ26865.1"/>
    </source>
</evidence>
<dbReference type="RefSeq" id="WP_161725695.1">
    <property type="nucleotide sequence ID" value="NZ_JAAAXI010000023.1"/>
</dbReference>
<dbReference type="SUPFAM" id="SSF52402">
    <property type="entry name" value="Adenine nucleotide alpha hydrolases-like"/>
    <property type="match status" value="1"/>
</dbReference>
<dbReference type="InterPro" id="IPR006016">
    <property type="entry name" value="UspA"/>
</dbReference>
<evidence type="ECO:0000259" key="2">
    <source>
        <dbReference type="Pfam" id="PF00582"/>
    </source>
</evidence>
<evidence type="ECO:0000256" key="1">
    <source>
        <dbReference type="ARBA" id="ARBA00008791"/>
    </source>
</evidence>
<protein>
    <submittedName>
        <fullName evidence="3">Universal stress protein</fullName>
    </submittedName>
</protein>
<dbReference type="PANTHER" id="PTHR46268">
    <property type="entry name" value="STRESS RESPONSE PROTEIN NHAX"/>
    <property type="match status" value="1"/>
</dbReference>
<dbReference type="EMBL" id="JAAAXJ010000020">
    <property type="protein sequence ID" value="NBJ26865.1"/>
    <property type="molecule type" value="Genomic_DNA"/>
</dbReference>
<organism evidence="3 4">
    <name type="scientific">Microvirga arsenatis</name>
    <dbReference type="NCBI Taxonomy" id="2692265"/>
    <lineage>
        <taxon>Bacteria</taxon>
        <taxon>Pseudomonadati</taxon>
        <taxon>Pseudomonadota</taxon>
        <taxon>Alphaproteobacteria</taxon>
        <taxon>Hyphomicrobiales</taxon>
        <taxon>Methylobacteriaceae</taxon>
        <taxon>Microvirga</taxon>
    </lineage>
</organism>
<dbReference type="Pfam" id="PF00582">
    <property type="entry name" value="Usp"/>
    <property type="match status" value="1"/>
</dbReference>
<keyword evidence="4" id="KW-1185">Reference proteome</keyword>